<dbReference type="WBParaSite" id="TMUE_1000002798.1">
    <property type="protein sequence ID" value="TMUE_1000002798.1"/>
    <property type="gene ID" value="WBGene00295409"/>
</dbReference>
<accession>A0A5S6Q6J0</accession>
<dbReference type="AlphaFoldDB" id="A0A5S6Q6J0"/>
<keyword evidence="1" id="KW-1185">Reference proteome</keyword>
<protein>
    <submittedName>
        <fullName evidence="2">DDE-1 domain-containing protein</fullName>
    </submittedName>
</protein>
<reference evidence="2" key="1">
    <citation type="submission" date="2019-12" db="UniProtKB">
        <authorList>
            <consortium name="WormBaseParasite"/>
        </authorList>
    </citation>
    <scope>IDENTIFICATION</scope>
</reference>
<evidence type="ECO:0000313" key="2">
    <source>
        <dbReference type="WBParaSite" id="TMUE_1000002798.1"/>
    </source>
</evidence>
<proteinExistence type="predicted"/>
<sequence>MNLKDCCLVVAESWETLKQSTLRSAWNPILIGRRTVATSVHTDADKDVEEIAHASKSLSFCNECTEPDVLQWLTSDCHEQGFQVMNEEEIIEFVSKQPASSEEEEYDDESEVEQYVAPSHHQAFVCLEAALTWFEGQEECDTKSLLRLKNIRVLAASKRRSVFKQTLITNFLK</sequence>
<name>A0A5S6Q6J0_TRIMR</name>
<organism evidence="1 2">
    <name type="scientific">Trichuris muris</name>
    <name type="common">Mouse whipworm</name>
    <dbReference type="NCBI Taxonomy" id="70415"/>
    <lineage>
        <taxon>Eukaryota</taxon>
        <taxon>Metazoa</taxon>
        <taxon>Ecdysozoa</taxon>
        <taxon>Nematoda</taxon>
        <taxon>Enoplea</taxon>
        <taxon>Dorylaimia</taxon>
        <taxon>Trichinellida</taxon>
        <taxon>Trichuridae</taxon>
        <taxon>Trichuris</taxon>
    </lineage>
</organism>
<dbReference type="Proteomes" id="UP000046395">
    <property type="component" value="Unassembled WGS sequence"/>
</dbReference>
<evidence type="ECO:0000313" key="1">
    <source>
        <dbReference type="Proteomes" id="UP000046395"/>
    </source>
</evidence>